<evidence type="ECO:0000313" key="1">
    <source>
        <dbReference type="EMBL" id="OAP42743.1"/>
    </source>
</evidence>
<organism evidence="1 2">
    <name type="scientific">Sinorhizobium glycinis</name>
    <dbReference type="NCBI Taxonomy" id="1472378"/>
    <lineage>
        <taxon>Bacteria</taxon>
        <taxon>Pseudomonadati</taxon>
        <taxon>Pseudomonadota</taxon>
        <taxon>Alphaproteobacteria</taxon>
        <taxon>Hyphomicrobiales</taxon>
        <taxon>Rhizobiaceae</taxon>
        <taxon>Sinorhizobium/Ensifer group</taxon>
        <taxon>Sinorhizobium</taxon>
    </lineage>
</organism>
<keyword evidence="2" id="KW-1185">Reference proteome</keyword>
<dbReference type="EMBL" id="LPUX01000050">
    <property type="protein sequence ID" value="OAP42743.1"/>
    <property type="molecule type" value="Genomic_DNA"/>
</dbReference>
<dbReference type="AlphaFoldDB" id="A0A178Y6U3"/>
<name>A0A178Y6U3_9HYPH</name>
<accession>A0A178Y6U3</accession>
<reference evidence="1 2" key="1">
    <citation type="journal article" date="2016" name="Int. J. Syst. Evol. Microbiol.">
        <title>Ensifer glycinis sp. nov., an novel rhizobial species associated with Glycine spp.</title>
        <authorList>
            <person name="Yan H."/>
            <person name="Yan J."/>
            <person name="Sui X.H."/>
            <person name="Wang E.T."/>
            <person name="Chen W.X."/>
            <person name="Zhang X.X."/>
            <person name="Chen W.F."/>
        </authorList>
    </citation>
    <scope>NUCLEOTIDE SEQUENCE [LARGE SCALE GENOMIC DNA]</scope>
    <source>
        <strain evidence="1 2">CCBAU 23380</strain>
    </source>
</reference>
<sequence length="93" mass="10322">MRQQVAQLRHSTGAFALCRSDLARMGQHGGNAPKQRVSARTNALNCCIILPTDRFRIGALCDRTIEREGTKAASSFFIMCDVAFEKRFFGAAR</sequence>
<dbReference type="STRING" id="1472378.AU381_16395"/>
<comment type="caution">
    <text evidence="1">The sequence shown here is derived from an EMBL/GenBank/DDBJ whole genome shotgun (WGS) entry which is preliminary data.</text>
</comment>
<evidence type="ECO:0000313" key="2">
    <source>
        <dbReference type="Proteomes" id="UP000094025"/>
    </source>
</evidence>
<protein>
    <submittedName>
        <fullName evidence="1">Uncharacterized protein</fullName>
    </submittedName>
</protein>
<gene>
    <name evidence="1" type="ORF">AU381_16395</name>
</gene>
<proteinExistence type="predicted"/>
<dbReference type="Proteomes" id="UP000094025">
    <property type="component" value="Unassembled WGS sequence"/>
</dbReference>